<reference evidence="1" key="1">
    <citation type="submission" date="2023-10" db="EMBL/GenBank/DDBJ databases">
        <title>Genome sequence of Blautia coccoides DSM 935.</title>
        <authorList>
            <person name="Boeer T."/>
            <person name="Bengelsdorf F.R."/>
            <person name="Daniel R."/>
            <person name="Poehlein A."/>
        </authorList>
    </citation>
    <scope>NUCLEOTIDE SEQUENCE [LARGE SCALE GENOMIC DNA]</scope>
    <source>
        <strain evidence="1">DSM 935</strain>
    </source>
</reference>
<proteinExistence type="predicted"/>
<dbReference type="Proteomes" id="UP001325248">
    <property type="component" value="Chromosome"/>
</dbReference>
<evidence type="ECO:0000313" key="2">
    <source>
        <dbReference type="Proteomes" id="UP001325248"/>
    </source>
</evidence>
<evidence type="ECO:0008006" key="3">
    <source>
        <dbReference type="Google" id="ProtNLM"/>
    </source>
</evidence>
<name>A0ABZ0U703_9FIRM</name>
<dbReference type="Pfam" id="PF11672">
    <property type="entry name" value="DUF3268"/>
    <property type="match status" value="1"/>
</dbReference>
<accession>A0ABZ0U703</accession>
<dbReference type="EMBL" id="CP136422">
    <property type="protein sequence ID" value="WPX72378.1"/>
    <property type="molecule type" value="Genomic_DNA"/>
</dbReference>
<organism evidence="1 2">
    <name type="scientific">Blautia producta</name>
    <dbReference type="NCBI Taxonomy" id="33035"/>
    <lineage>
        <taxon>Bacteria</taxon>
        <taxon>Bacillati</taxon>
        <taxon>Bacillota</taxon>
        <taxon>Clostridia</taxon>
        <taxon>Lachnospirales</taxon>
        <taxon>Lachnospiraceae</taxon>
        <taxon>Blautia</taxon>
    </lineage>
</organism>
<gene>
    <name evidence="1" type="ORF">BLCOC_07140</name>
</gene>
<evidence type="ECO:0000313" key="1">
    <source>
        <dbReference type="EMBL" id="WPX72378.1"/>
    </source>
</evidence>
<protein>
    <recommendedName>
        <fullName evidence="3">Recombinase-like zinc beta ribbon protein</fullName>
    </recommendedName>
</protein>
<sequence>MKSKSIRCPYCGSAAILKDSSYVYGPGARQGKVYVCSRYPTCDAHVGVKPGTIRPNGTLANKSLRQKRIQAHQVFDQIWLNGIFSRNQAYSWASDKLGIPMEEMHIGNFDIYRCNQLIQESKKVLKNNRKLLHAAIG</sequence>
<dbReference type="InterPro" id="IPR021686">
    <property type="entry name" value="DUF3268"/>
</dbReference>
<keyword evidence="2" id="KW-1185">Reference proteome</keyword>